<dbReference type="InterPro" id="IPR046359">
    <property type="entry name" value="Aftin-like"/>
</dbReference>
<dbReference type="GO" id="GO:0030121">
    <property type="term" value="C:AP-1 adaptor complex"/>
    <property type="evidence" value="ECO:0007669"/>
    <property type="project" value="TreeGrafter"/>
</dbReference>
<dbReference type="PANTHER" id="PTHR16156:SF10">
    <property type="entry name" value="AFTIPHILIN-RELATED"/>
    <property type="match status" value="1"/>
</dbReference>
<dbReference type="GO" id="GO:0032588">
    <property type="term" value="C:trans-Golgi network membrane"/>
    <property type="evidence" value="ECO:0007669"/>
    <property type="project" value="InterPro"/>
</dbReference>
<feature type="domain" description="Aftiphilin clathrin-binding box" evidence="2">
    <location>
        <begin position="289"/>
        <end position="324"/>
    </location>
</feature>
<dbReference type="WBParaSite" id="ACAC_0000146401-mRNA-1">
    <property type="protein sequence ID" value="ACAC_0000146401-mRNA-1"/>
    <property type="gene ID" value="ACAC_0000146401"/>
</dbReference>
<accession>A0A158P6S5</accession>
<evidence type="ECO:0000313" key="4">
    <source>
        <dbReference type="WBParaSite" id="ACAC_0000146401-mRNA-1"/>
    </source>
</evidence>
<feature type="region of interest" description="Disordered" evidence="1">
    <location>
        <begin position="32"/>
        <end position="51"/>
    </location>
</feature>
<evidence type="ECO:0000259" key="2">
    <source>
        <dbReference type="Pfam" id="PF15045"/>
    </source>
</evidence>
<feature type="region of interest" description="Disordered" evidence="1">
    <location>
        <begin position="131"/>
        <end position="170"/>
    </location>
</feature>
<protein>
    <submittedName>
        <fullName evidence="4">Clathrin_bdg domain-containing protein</fullName>
    </submittedName>
</protein>
<dbReference type="Pfam" id="PF15045">
    <property type="entry name" value="Clathrin_bdg"/>
    <property type="match status" value="1"/>
</dbReference>
<organism evidence="3 4">
    <name type="scientific">Angiostrongylus cantonensis</name>
    <name type="common">Rat lungworm</name>
    <dbReference type="NCBI Taxonomy" id="6313"/>
    <lineage>
        <taxon>Eukaryota</taxon>
        <taxon>Metazoa</taxon>
        <taxon>Ecdysozoa</taxon>
        <taxon>Nematoda</taxon>
        <taxon>Chromadorea</taxon>
        <taxon>Rhabditida</taxon>
        <taxon>Rhabditina</taxon>
        <taxon>Rhabditomorpha</taxon>
        <taxon>Strongyloidea</taxon>
        <taxon>Metastrongylidae</taxon>
        <taxon>Angiostrongylus</taxon>
    </lineage>
</organism>
<name>A0A158P6S5_ANGCA</name>
<proteinExistence type="predicted"/>
<keyword evidence="3" id="KW-1185">Reference proteome</keyword>
<dbReference type="GO" id="GO:0030276">
    <property type="term" value="F:clathrin binding"/>
    <property type="evidence" value="ECO:0007669"/>
    <property type="project" value="InterPro"/>
</dbReference>
<evidence type="ECO:0000313" key="3">
    <source>
        <dbReference type="Proteomes" id="UP000035642"/>
    </source>
</evidence>
<feature type="region of interest" description="Disordered" evidence="1">
    <location>
        <begin position="59"/>
        <end position="96"/>
    </location>
</feature>
<dbReference type="AlphaFoldDB" id="A0A158P6S5"/>
<dbReference type="Proteomes" id="UP000035642">
    <property type="component" value="Unassembled WGS sequence"/>
</dbReference>
<reference evidence="3" key="1">
    <citation type="submission" date="2012-09" db="EMBL/GenBank/DDBJ databases">
        <authorList>
            <person name="Martin A.A."/>
        </authorList>
    </citation>
    <scope>NUCLEOTIDE SEQUENCE</scope>
</reference>
<dbReference type="InterPro" id="IPR029205">
    <property type="entry name" value="Clathrin-bd"/>
</dbReference>
<reference evidence="4" key="2">
    <citation type="submission" date="2016-04" db="UniProtKB">
        <authorList>
            <consortium name="WormBaseParasite"/>
        </authorList>
    </citation>
    <scope>IDENTIFICATION</scope>
</reference>
<sequence length="520" mass="56782">MDFEAPPPFVGALDEIPDVECDVRMTVDDEEEFSTGHLEIPTDLPCTSSSASLQFPSCRQNSATKDSDDGNEKCLGQNHPSLVISGLPEDREPDRTSVDFGSFAKQRKCELHGLDSLQDIDDEFGDFADFTGQDRGTSEINEAGLSEPLPQRSFSEDFHSSGQNAEDSKPQIWLSTVDESGEDDEWNAFGSLQEYRNDKDWSADFEDFDKTLPEVVDGPTSDSSPLPSNVPISETLTSPILDDLCNSVDLWNVESEIGDEKGYNIINLLDSDASEVKENSAISFLKGYELWLALRIVEDALALKFEWKGSQHRVNLFRALGVDPVDDGCVSSSPSMFTVLEPTPLIANGTTRRSVIISREGGAHDAKVVSAEAPASDSQSTAATLPIESPSIPSADFDWEKSDLVNPTMAANRSSALLDVDFLWANSGGGNSSAISTLQKELDQLGLSNTLSQTRAKPENQPSMLDVVMASATKLEKKIVRPPSELSLDARALHDQLPDISFLRATMIMFPIGENRFKQS</sequence>
<dbReference type="PANTHER" id="PTHR16156">
    <property type="entry name" value="AFTIPHILIN A-RELATED"/>
    <property type="match status" value="1"/>
</dbReference>
<dbReference type="STRING" id="6313.A0A158P6S5"/>
<evidence type="ECO:0000256" key="1">
    <source>
        <dbReference type="SAM" id="MobiDB-lite"/>
    </source>
</evidence>